<evidence type="ECO:0000313" key="2">
    <source>
        <dbReference type="Proteomes" id="UP000017842"/>
    </source>
</evidence>
<accession>V5BTP2</accession>
<dbReference type="Proteomes" id="UP000017842">
    <property type="component" value="Unassembled WGS sequence"/>
</dbReference>
<protein>
    <submittedName>
        <fullName evidence="1">Uncharacterized protein</fullName>
    </submittedName>
</protein>
<comment type="caution">
    <text evidence="1">The sequence shown here is derived from an EMBL/GenBank/DDBJ whole genome shotgun (WGS) entry which is preliminary data.</text>
</comment>
<keyword evidence="2" id="KW-1185">Reference proteome</keyword>
<dbReference type="eggNOG" id="ENOG503093Q">
    <property type="taxonomic scope" value="Bacteria"/>
</dbReference>
<name>V5BTP2_9GAMM</name>
<dbReference type="STRING" id="1116472.MGMO_155c00180"/>
<evidence type="ECO:0000313" key="1">
    <source>
        <dbReference type="EMBL" id="ESS67938.1"/>
    </source>
</evidence>
<dbReference type="EMBL" id="AYLO01000142">
    <property type="protein sequence ID" value="ESS67938.1"/>
    <property type="molecule type" value="Genomic_DNA"/>
</dbReference>
<dbReference type="AlphaFoldDB" id="V5BTP2"/>
<reference evidence="1 2" key="1">
    <citation type="journal article" date="2013" name="Genome Announc.">
        <title>Draft Genome Sequence of the Methanotrophic Gammaproteobacterium Methyloglobulus morosus DSM 22980 Strain KoM1.</title>
        <authorList>
            <person name="Poehlein A."/>
            <person name="Deutzmann J.S."/>
            <person name="Daniel R."/>
            <person name="Simeonova D.D."/>
        </authorList>
    </citation>
    <scope>NUCLEOTIDE SEQUENCE [LARGE SCALE GENOMIC DNA]</scope>
    <source>
        <strain evidence="1 2">KoM1</strain>
    </source>
</reference>
<gene>
    <name evidence="1" type="ORF">MGMO_155c00180</name>
</gene>
<sequence>MLQQNKYRPTRNTIKLKLDHLGLLISGEWAKNNQTRLINTRHVSVWVKALLKSVDHDETLQIIGRVSADVNSLLTHNIAHDAITVDRYYALDDEAQF</sequence>
<organism evidence="1 2">
    <name type="scientific">Methyloglobulus morosus KoM1</name>
    <dbReference type="NCBI Taxonomy" id="1116472"/>
    <lineage>
        <taxon>Bacteria</taxon>
        <taxon>Pseudomonadati</taxon>
        <taxon>Pseudomonadota</taxon>
        <taxon>Gammaproteobacteria</taxon>
        <taxon>Methylococcales</taxon>
        <taxon>Methylococcaceae</taxon>
        <taxon>Methyloglobulus</taxon>
    </lineage>
</organism>
<proteinExistence type="predicted"/>